<dbReference type="EMBL" id="HQ589254">
    <property type="protein sequence ID" value="AEF12641.1"/>
    <property type="molecule type" value="Genomic_DNA"/>
</dbReference>
<dbReference type="Pfam" id="PF13205">
    <property type="entry name" value="Big_5"/>
    <property type="match status" value="1"/>
</dbReference>
<keyword evidence="1" id="KW-0732">Signal</keyword>
<accession>F6KRI0</accession>
<dbReference type="InterPro" id="IPR036514">
    <property type="entry name" value="SGNH_hydro_sf"/>
</dbReference>
<dbReference type="SUPFAM" id="SSF51126">
    <property type="entry name" value="Pectin lyase-like"/>
    <property type="match status" value="1"/>
</dbReference>
<dbReference type="SUPFAM" id="SSF52266">
    <property type="entry name" value="SGNH hydrolase"/>
    <property type="match status" value="1"/>
</dbReference>
<dbReference type="InterPro" id="IPR044060">
    <property type="entry name" value="Bacterial_rp_domain"/>
</dbReference>
<protein>
    <submittedName>
        <fullName evidence="4">G13-pect</fullName>
    </submittedName>
</protein>
<dbReference type="InterPro" id="IPR011050">
    <property type="entry name" value="Pectin_lyase_fold/virulence"/>
</dbReference>
<evidence type="ECO:0000313" key="4">
    <source>
        <dbReference type="EMBL" id="AEF12641.1"/>
    </source>
</evidence>
<feature type="domain" description="Bacterial repeat" evidence="3">
    <location>
        <begin position="577"/>
        <end position="643"/>
    </location>
</feature>
<name>F6KRI0_9BACT</name>
<dbReference type="PANTHER" id="PTHR31321:SF57">
    <property type="entry name" value="PECTINESTERASE 53-RELATED"/>
    <property type="match status" value="1"/>
</dbReference>
<dbReference type="Gene3D" id="3.40.50.1110">
    <property type="entry name" value="SGNH hydrolase"/>
    <property type="match status" value="1"/>
</dbReference>
<dbReference type="PANTHER" id="PTHR31321">
    <property type="entry name" value="ACYL-COA THIOESTER HYDROLASE YBHC-RELATED"/>
    <property type="match status" value="1"/>
</dbReference>
<proteinExistence type="predicted"/>
<reference evidence="4" key="1">
    <citation type="submission" date="2010-11" db="EMBL/GenBank/DDBJ databases">
        <title>Screening and cloning of a new pectinase gene from rumen metagenomic library.</title>
        <authorList>
            <person name="Lin S."/>
            <person name="Jiping S."/>
            <person name="Lin Y."/>
        </authorList>
    </citation>
    <scope>NUCLEOTIDE SEQUENCE</scope>
</reference>
<dbReference type="GO" id="GO:0009279">
    <property type="term" value="C:cell outer membrane"/>
    <property type="evidence" value="ECO:0007669"/>
    <property type="project" value="TreeGrafter"/>
</dbReference>
<sequence>MDYAYQMKQLADAEGVKYVDLTSATEQLFNDYGSERCEAELQSEKTENGVTKPDGTHFRTTGAVLVARLCAQLMKDQGILADNLVIPTDLSVSPEIGDMGDIYVGQSGIKEFSLNGFGLNPTNGTVTVTANNGVKLSTDKSSWQDEIEIEYAGGVVVKSFYAHASMTSEGTFTATITINSGNNSIEVPLTANAIELGGGNPFSVTWALDTDGTADVEGNVTAADVSINAGGSRYKNNTLQVYSGSNLGSWPASEDDDPNRYIEFSVTCPEGTILNVNNIGLKVGAVSTNNINCHIYYSTDNFSTRTTIYSPTGMTSGEMNEVSSSPVIQLEEGESVKLRIYPWSTNAFDSGKYIAVSDVVISGKAKDAAGVNIEGSITYALDKGGLNQGNDVVFNPEALSAGFSGKTWTAGSALTVSGTQNYQGVSGEANITQTKVANESGSQTADTANRDNTLTLTLTPEDGFTFVPSRISFEAARYGTDGGNIGASVDAGETHVDLVTNAGVNRSGKSLTIARFSNEVTNVTATADNPLKVNFSFLKMNNEKSMGISNVVIEGQLVGSAAQVTKYILTTQVLPSAEAGSVSRNPDLEQYKEGSTVTLKATKNFGYRFVEWQDATGAVVSTDAETTVTMDAEKTMKAVFEAVPVYTVSTQVTNNAERDGLGSISLSPNNHNGQYEAGTTIQAVANESKILKFLSWTDENENANATATREVTVNGDMTLVANYEVQDFIAVFDASKTAEYASSGPYPFPADVTWDNNRNARVSVVKQSDGSLVTGTNSVPVVRNRTNSGVLTTLSGVFQNGYNTAKIAWQYQFSTVGFTSATFYADMAAKNAATKNWKAAISIDGTTFEDLGEAWTMTASTLTPLSFTLPESVIGKETVYLRIMGTGEELLSDTYTFNEGTSEEGLTYTSNSESQIGNVYVLGEAVVEADEEAPIVTATIPAANTTGVSATGKITISFNERIQEGNTDGLSTLTPEGDDAIGMTPQWSSSSVSFSYNNLDYSKTYTFMMPAGFVTDRSGNAAEAVTFSFTTMQRPTVTKGDYDAVVSTAAELKAAIDVANSRDDKSTRYRIFVKKGEYKLPTGAMKHYIHQNNDKTVTYWEGDLPDPITYITAANISFIGEDINATVITQNITNDNDMLFTGQFGPVHKYEEISNSAVLQLESTATSTYFQDITIKSGINDALGRNLAIHDKSSKTIYKNTLLYGYQDTWTSNNQNGLFYFEDGAVRGRTDYLCGKGDAYFKNVELRQLKSGYAAVPSTPANIGWVFKGCTFIGDENGVDGTYSLGRPWGKGTPVAVFIDTKMNVEPTRAGWNEMSGGWPNRFAEYSSMSASGNAIDLSNRKTIFAETHENNPVLTAEEAADYSDMTKMFGEWQPTLATEQAPVPTNVTANGMSLTWDGSDYAMLWAVCKDGNVIGFTTEPSFTVTEEGSYSIRAANEMGGLSVASESVTVASDGIATAIDDSISKQSSDSTVKWYNLNGQRVNKPVKGLFITNGKKMVVK</sequence>
<dbReference type="Gene3D" id="2.160.20.10">
    <property type="entry name" value="Single-stranded right-handed beta-helix, Pectin lyase-like"/>
    <property type="match status" value="1"/>
</dbReference>
<dbReference type="InterPro" id="IPR032812">
    <property type="entry name" value="SbsA_Ig"/>
</dbReference>
<dbReference type="GO" id="GO:0052689">
    <property type="term" value="F:carboxylic ester hydrolase activity"/>
    <property type="evidence" value="ECO:0007669"/>
    <property type="project" value="TreeGrafter"/>
</dbReference>
<dbReference type="InterPro" id="IPR012334">
    <property type="entry name" value="Pectin_lyas_fold"/>
</dbReference>
<evidence type="ECO:0000259" key="2">
    <source>
        <dbReference type="Pfam" id="PF13205"/>
    </source>
</evidence>
<dbReference type="Pfam" id="PF18998">
    <property type="entry name" value="Flg_new_2"/>
    <property type="match status" value="2"/>
</dbReference>
<organism evidence="4">
    <name type="scientific">uncultured Prevotella sp</name>
    <dbReference type="NCBI Taxonomy" id="159272"/>
    <lineage>
        <taxon>Bacteria</taxon>
        <taxon>Pseudomonadati</taxon>
        <taxon>Bacteroidota</taxon>
        <taxon>Bacteroidia</taxon>
        <taxon>Bacteroidales</taxon>
        <taxon>Prevotellaceae</taxon>
        <taxon>Prevotella</taxon>
        <taxon>environmental samples</taxon>
    </lineage>
</organism>
<evidence type="ECO:0000256" key="1">
    <source>
        <dbReference type="ARBA" id="ARBA00022729"/>
    </source>
</evidence>
<feature type="domain" description="Bacterial repeat" evidence="3">
    <location>
        <begin position="661"/>
        <end position="725"/>
    </location>
</feature>
<feature type="domain" description="SbsA Ig-like" evidence="2">
    <location>
        <begin position="930"/>
        <end position="1031"/>
    </location>
</feature>
<evidence type="ECO:0000259" key="3">
    <source>
        <dbReference type="Pfam" id="PF18998"/>
    </source>
</evidence>